<sequence>MFLLPWDKPVPYDLLQEIIEFNIADKKEVTTFWRK</sequence>
<reference evidence="1 2" key="1">
    <citation type="submission" date="2019-04" db="EMBL/GenBank/DDBJ databases">
        <title>Corynebacterium endometrii sp. nov., isolated from the uterus of a cow with endometritis.</title>
        <authorList>
            <person name="Ballas P."/>
            <person name="Ruckert C."/>
            <person name="Wagener K."/>
            <person name="Drillich M."/>
            <person name="Kaempfer P."/>
            <person name="Busse H.-J."/>
            <person name="Ehling-Schulz M."/>
        </authorList>
    </citation>
    <scope>NUCLEOTIDE SEQUENCE [LARGE SCALE GENOMIC DNA]</scope>
    <source>
        <strain evidence="1 2">LMM-1653</strain>
    </source>
</reference>
<dbReference type="Proteomes" id="UP000296352">
    <property type="component" value="Chromosome"/>
</dbReference>
<dbReference type="EMBL" id="CP039247">
    <property type="protein sequence ID" value="QCB29217.1"/>
    <property type="molecule type" value="Genomic_DNA"/>
</dbReference>
<dbReference type="KEGG" id="cee:CENDO_09815"/>
<dbReference type="AlphaFoldDB" id="A0A4P7QK78"/>
<name>A0A4P7QK78_9CORY</name>
<dbReference type="SUPFAM" id="SSF159888">
    <property type="entry name" value="YdhG-like"/>
    <property type="match status" value="1"/>
</dbReference>
<protein>
    <submittedName>
        <fullName evidence="1">Uncharacterized protein</fullName>
    </submittedName>
</protein>
<evidence type="ECO:0000313" key="2">
    <source>
        <dbReference type="Proteomes" id="UP000296352"/>
    </source>
</evidence>
<proteinExistence type="predicted"/>
<evidence type="ECO:0000313" key="1">
    <source>
        <dbReference type="EMBL" id="QCB29217.1"/>
    </source>
</evidence>
<keyword evidence="2" id="KW-1185">Reference proteome</keyword>
<organism evidence="1 2">
    <name type="scientific">Corynebacterium endometrii</name>
    <dbReference type="NCBI Taxonomy" id="2488819"/>
    <lineage>
        <taxon>Bacteria</taxon>
        <taxon>Bacillati</taxon>
        <taxon>Actinomycetota</taxon>
        <taxon>Actinomycetes</taxon>
        <taxon>Mycobacteriales</taxon>
        <taxon>Corynebacteriaceae</taxon>
        <taxon>Corynebacterium</taxon>
    </lineage>
</organism>
<dbReference type="Gene3D" id="3.90.1150.200">
    <property type="match status" value="1"/>
</dbReference>
<gene>
    <name evidence="1" type="ORF">CENDO_09815</name>
</gene>
<accession>A0A4P7QK78</accession>